<dbReference type="Proteomes" id="UP001066276">
    <property type="component" value="Chromosome 8"/>
</dbReference>
<evidence type="ECO:0000313" key="2">
    <source>
        <dbReference type="Proteomes" id="UP001066276"/>
    </source>
</evidence>
<accession>A0AAV7NIJ3</accession>
<name>A0AAV7NIJ3_PLEWA</name>
<keyword evidence="2" id="KW-1185">Reference proteome</keyword>
<proteinExistence type="predicted"/>
<sequence>MGGRVTCRVTGLLLDPQLPKGEKCGRLPDCTAHRWSWGCLGTQSGRGPEKYITDNAGPGRCTAPADGGPLGWDLQKRLDA</sequence>
<dbReference type="AlphaFoldDB" id="A0AAV7NIJ3"/>
<organism evidence="1 2">
    <name type="scientific">Pleurodeles waltl</name>
    <name type="common">Iberian ribbed newt</name>
    <dbReference type="NCBI Taxonomy" id="8319"/>
    <lineage>
        <taxon>Eukaryota</taxon>
        <taxon>Metazoa</taxon>
        <taxon>Chordata</taxon>
        <taxon>Craniata</taxon>
        <taxon>Vertebrata</taxon>
        <taxon>Euteleostomi</taxon>
        <taxon>Amphibia</taxon>
        <taxon>Batrachia</taxon>
        <taxon>Caudata</taxon>
        <taxon>Salamandroidea</taxon>
        <taxon>Salamandridae</taxon>
        <taxon>Pleurodelinae</taxon>
        <taxon>Pleurodeles</taxon>
    </lineage>
</organism>
<evidence type="ECO:0000313" key="1">
    <source>
        <dbReference type="EMBL" id="KAJ1114922.1"/>
    </source>
</evidence>
<comment type="caution">
    <text evidence="1">The sequence shown here is derived from an EMBL/GenBank/DDBJ whole genome shotgun (WGS) entry which is preliminary data.</text>
</comment>
<gene>
    <name evidence="1" type="ORF">NDU88_003152</name>
</gene>
<protein>
    <submittedName>
        <fullName evidence="1">Uncharacterized protein</fullName>
    </submittedName>
</protein>
<reference evidence="1" key="1">
    <citation type="journal article" date="2022" name="bioRxiv">
        <title>Sequencing and chromosome-scale assembly of the giantPleurodeles waltlgenome.</title>
        <authorList>
            <person name="Brown T."/>
            <person name="Elewa A."/>
            <person name="Iarovenko S."/>
            <person name="Subramanian E."/>
            <person name="Araus A.J."/>
            <person name="Petzold A."/>
            <person name="Susuki M."/>
            <person name="Suzuki K.-i.T."/>
            <person name="Hayashi T."/>
            <person name="Toyoda A."/>
            <person name="Oliveira C."/>
            <person name="Osipova E."/>
            <person name="Leigh N.D."/>
            <person name="Simon A."/>
            <person name="Yun M.H."/>
        </authorList>
    </citation>
    <scope>NUCLEOTIDE SEQUENCE</scope>
    <source>
        <strain evidence="1">20211129_DDA</strain>
        <tissue evidence="1">Liver</tissue>
    </source>
</reference>
<dbReference type="EMBL" id="JANPWB010000012">
    <property type="protein sequence ID" value="KAJ1114922.1"/>
    <property type="molecule type" value="Genomic_DNA"/>
</dbReference>